<organism evidence="2 3">
    <name type="scientific">Zobellella endophytica</name>
    <dbReference type="NCBI Taxonomy" id="2116700"/>
    <lineage>
        <taxon>Bacteria</taxon>
        <taxon>Pseudomonadati</taxon>
        <taxon>Pseudomonadota</taxon>
        <taxon>Gammaproteobacteria</taxon>
        <taxon>Aeromonadales</taxon>
        <taxon>Aeromonadaceae</taxon>
        <taxon>Zobellella</taxon>
    </lineage>
</organism>
<keyword evidence="3" id="KW-1185">Reference proteome</keyword>
<dbReference type="AlphaFoldDB" id="A0A2P7R3W8"/>
<feature type="domain" description="Glycosyl transferase family 1" evidence="1">
    <location>
        <begin position="239"/>
        <end position="378"/>
    </location>
</feature>
<dbReference type="Gene3D" id="3.40.50.2000">
    <property type="entry name" value="Glycogen Phosphorylase B"/>
    <property type="match status" value="2"/>
</dbReference>
<dbReference type="GO" id="GO:1901135">
    <property type="term" value="P:carbohydrate derivative metabolic process"/>
    <property type="evidence" value="ECO:0007669"/>
    <property type="project" value="UniProtKB-ARBA"/>
</dbReference>
<gene>
    <name evidence="2" type="ORF">C7H85_13055</name>
</gene>
<dbReference type="PANTHER" id="PTHR12526:SF630">
    <property type="entry name" value="GLYCOSYLTRANSFERASE"/>
    <property type="match status" value="1"/>
</dbReference>
<evidence type="ECO:0000313" key="3">
    <source>
        <dbReference type="Proteomes" id="UP000240243"/>
    </source>
</evidence>
<dbReference type="EMBL" id="PXYG01000005">
    <property type="protein sequence ID" value="PSJ44885.1"/>
    <property type="molecule type" value="Genomic_DNA"/>
</dbReference>
<dbReference type="GO" id="GO:0016757">
    <property type="term" value="F:glycosyltransferase activity"/>
    <property type="evidence" value="ECO:0007669"/>
    <property type="project" value="InterPro"/>
</dbReference>
<accession>A0A2P7R3W8</accession>
<sequence length="415" mass="47610">MLKAEMKKIVIFTNAFPYLPGEQFLEEEMKFWSDVISCEIFILPCLAKGIPRYVPKNITVDLSCTINHSWVCFLLYTIKSFFDKHLYKEILYLWSIGNLNLFTFLSALKCISRTLRLSYKIRKFVKLNGVIDVAYCYWNDVQSYAACLVKLDGYINKVVSRVHRFDLYEEQRDFNYMPLKRQFVSIFDKVYCLSQEGMMYFFNKYHVSLQRVCISPLGVRLPSGMSKASLAGHIHLVSLSYCVSVKRIDKIISSLVALSKEEPSLKIRWTHIGEGPLSNYLENLSIDSFDGVDNVEFMFLGGIDNFKVREFFIKNRIDLLLNVSESEGVPVSIMEAMSFGVPAVAPDVGGVSYLVSNNLGYLMSNNPSVDEIVNAIKCIYYSADNMVMRCEVREHVALNYNAEKNYRDFVGSISE</sequence>
<comment type="caution">
    <text evidence="2">The sequence shown here is derived from an EMBL/GenBank/DDBJ whole genome shotgun (WGS) entry which is preliminary data.</text>
</comment>
<dbReference type="InterPro" id="IPR001296">
    <property type="entry name" value="Glyco_trans_1"/>
</dbReference>
<dbReference type="Pfam" id="PF00534">
    <property type="entry name" value="Glycos_transf_1"/>
    <property type="match status" value="1"/>
</dbReference>
<dbReference type="PANTHER" id="PTHR12526">
    <property type="entry name" value="GLYCOSYLTRANSFERASE"/>
    <property type="match status" value="1"/>
</dbReference>
<keyword evidence="2" id="KW-0808">Transferase</keyword>
<dbReference type="SUPFAM" id="SSF53756">
    <property type="entry name" value="UDP-Glycosyltransferase/glycogen phosphorylase"/>
    <property type="match status" value="1"/>
</dbReference>
<evidence type="ECO:0000313" key="2">
    <source>
        <dbReference type="EMBL" id="PSJ44885.1"/>
    </source>
</evidence>
<name>A0A2P7R3W8_9GAMM</name>
<protein>
    <submittedName>
        <fullName evidence="2">Glycosyl transferase family 1</fullName>
    </submittedName>
</protein>
<proteinExistence type="predicted"/>
<reference evidence="2 3" key="1">
    <citation type="submission" date="2018-03" db="EMBL/GenBank/DDBJ databases">
        <title>The draft genome of Zobellella sp. 59N8.</title>
        <authorList>
            <person name="Liu L."/>
            <person name="Li L."/>
            <person name="Zhang X."/>
            <person name="Liang L."/>
            <person name="Wang T."/>
        </authorList>
    </citation>
    <scope>NUCLEOTIDE SEQUENCE [LARGE SCALE GENOMIC DNA]</scope>
    <source>
        <strain evidence="2 3">59N8</strain>
    </source>
</reference>
<dbReference type="Proteomes" id="UP000240243">
    <property type="component" value="Unassembled WGS sequence"/>
</dbReference>
<evidence type="ECO:0000259" key="1">
    <source>
        <dbReference type="Pfam" id="PF00534"/>
    </source>
</evidence>